<dbReference type="OrthoDB" id="10492376at2759"/>
<accession>A0A317WNP1</accession>
<feature type="chain" id="PRO_5016327175" description="Secreted protein" evidence="1">
    <location>
        <begin position="23"/>
        <end position="189"/>
    </location>
</feature>
<dbReference type="RefSeq" id="XP_025401274.1">
    <property type="nucleotide sequence ID" value="XM_025542686.1"/>
</dbReference>
<keyword evidence="1" id="KW-0732">Signal</keyword>
<sequence length="189" mass="20667">MVNPRNIVCGIVACLLVDPCLAGNRDEPAAVSPNSVFAPAANVTDTIAAMEAAHASAYTVDNALEVFRTGLVALNPYGYMTGQVFLDLYGYVAGLISPKKPRRCTMIFDTLGDQEYHDGFRFQATIMYADCDKRESHDALLEQVAKCARAVKDAEANTGCCRSSVRNRWELKVQLQPARLGNNIKWGDC</sequence>
<dbReference type="AlphaFoldDB" id="A0A317WNP1"/>
<evidence type="ECO:0000313" key="2">
    <source>
        <dbReference type="EMBL" id="PWY87391.1"/>
    </source>
</evidence>
<gene>
    <name evidence="2" type="ORF">BO70DRAFT_360030</name>
</gene>
<keyword evidence="3" id="KW-1185">Reference proteome</keyword>
<dbReference type="Proteomes" id="UP000247233">
    <property type="component" value="Unassembled WGS sequence"/>
</dbReference>
<evidence type="ECO:0000313" key="3">
    <source>
        <dbReference type="Proteomes" id="UP000247233"/>
    </source>
</evidence>
<dbReference type="EMBL" id="MSFL01000006">
    <property type="protein sequence ID" value="PWY87391.1"/>
    <property type="molecule type" value="Genomic_DNA"/>
</dbReference>
<protein>
    <recommendedName>
        <fullName evidence="4">Secreted protein</fullName>
    </recommendedName>
</protein>
<feature type="signal peptide" evidence="1">
    <location>
        <begin position="1"/>
        <end position="22"/>
    </location>
</feature>
<dbReference type="GeneID" id="37064923"/>
<reference evidence="2 3" key="1">
    <citation type="submission" date="2016-12" db="EMBL/GenBank/DDBJ databases">
        <title>The genomes of Aspergillus section Nigri reveals drivers in fungal speciation.</title>
        <authorList>
            <consortium name="DOE Joint Genome Institute"/>
            <person name="Vesth T.C."/>
            <person name="Nybo J."/>
            <person name="Theobald S."/>
            <person name="Brandl J."/>
            <person name="Frisvad J.C."/>
            <person name="Nielsen K.F."/>
            <person name="Lyhne E.K."/>
            <person name="Kogle M.E."/>
            <person name="Kuo A."/>
            <person name="Riley R."/>
            <person name="Clum A."/>
            <person name="Nolan M."/>
            <person name="Lipzen A."/>
            <person name="Salamov A."/>
            <person name="Henrissat B."/>
            <person name="Wiebenga A."/>
            <person name="De Vries R.P."/>
            <person name="Grigoriev I.V."/>
            <person name="Mortensen U.H."/>
            <person name="Andersen M.R."/>
            <person name="Baker S.E."/>
        </authorList>
    </citation>
    <scope>NUCLEOTIDE SEQUENCE [LARGE SCALE GENOMIC DNA]</scope>
    <source>
        <strain evidence="2 3">CBS 117.55</strain>
    </source>
</reference>
<organism evidence="2 3">
    <name type="scientific">Aspergillus heteromorphus CBS 117.55</name>
    <dbReference type="NCBI Taxonomy" id="1448321"/>
    <lineage>
        <taxon>Eukaryota</taxon>
        <taxon>Fungi</taxon>
        <taxon>Dikarya</taxon>
        <taxon>Ascomycota</taxon>
        <taxon>Pezizomycotina</taxon>
        <taxon>Eurotiomycetes</taxon>
        <taxon>Eurotiomycetidae</taxon>
        <taxon>Eurotiales</taxon>
        <taxon>Aspergillaceae</taxon>
        <taxon>Aspergillus</taxon>
        <taxon>Aspergillus subgen. Circumdati</taxon>
    </lineage>
</organism>
<name>A0A317WNP1_9EURO</name>
<evidence type="ECO:0008006" key="4">
    <source>
        <dbReference type="Google" id="ProtNLM"/>
    </source>
</evidence>
<proteinExistence type="predicted"/>
<dbReference type="VEuPathDB" id="FungiDB:BO70DRAFT_360030"/>
<comment type="caution">
    <text evidence="2">The sequence shown here is derived from an EMBL/GenBank/DDBJ whole genome shotgun (WGS) entry which is preliminary data.</text>
</comment>
<evidence type="ECO:0000256" key="1">
    <source>
        <dbReference type="SAM" id="SignalP"/>
    </source>
</evidence>